<keyword evidence="2" id="KW-1185">Reference proteome</keyword>
<proteinExistence type="predicted"/>
<protein>
    <submittedName>
        <fullName evidence="1">Unnamed protein product</fullName>
    </submittedName>
</protein>
<dbReference type="EMBL" id="BSXS01005119">
    <property type="protein sequence ID" value="GME83941.1"/>
    <property type="molecule type" value="Genomic_DNA"/>
</dbReference>
<reference evidence="1" key="1">
    <citation type="submission" date="2023-04" db="EMBL/GenBank/DDBJ databases">
        <title>Ambrosiozyma monospora NBRC 10751.</title>
        <authorList>
            <person name="Ichikawa N."/>
            <person name="Sato H."/>
            <person name="Tonouchi N."/>
        </authorList>
    </citation>
    <scope>NUCLEOTIDE SEQUENCE</scope>
    <source>
        <strain evidence="1">NBRC 10751</strain>
    </source>
</reference>
<accession>A0ACB5T901</accession>
<gene>
    <name evidence="1" type="ORF">Amon02_000651600</name>
</gene>
<name>A0ACB5T901_AMBMO</name>
<sequence>MYDRIKLYALGAKMWIMFLSYYFPDGYIQQIIDSSKSYKDTRKVKKLTSKNFKRFKSIMLSDEIPLDLSLQIWELIIHQVLDLPVVIKLIGHDP</sequence>
<dbReference type="Proteomes" id="UP001165064">
    <property type="component" value="Unassembled WGS sequence"/>
</dbReference>
<comment type="caution">
    <text evidence="1">The sequence shown here is derived from an EMBL/GenBank/DDBJ whole genome shotgun (WGS) entry which is preliminary data.</text>
</comment>
<evidence type="ECO:0000313" key="1">
    <source>
        <dbReference type="EMBL" id="GME83941.1"/>
    </source>
</evidence>
<evidence type="ECO:0000313" key="2">
    <source>
        <dbReference type="Proteomes" id="UP001165064"/>
    </source>
</evidence>
<organism evidence="1 2">
    <name type="scientific">Ambrosiozyma monospora</name>
    <name type="common">Yeast</name>
    <name type="synonym">Endomycopsis monosporus</name>
    <dbReference type="NCBI Taxonomy" id="43982"/>
    <lineage>
        <taxon>Eukaryota</taxon>
        <taxon>Fungi</taxon>
        <taxon>Dikarya</taxon>
        <taxon>Ascomycota</taxon>
        <taxon>Saccharomycotina</taxon>
        <taxon>Pichiomycetes</taxon>
        <taxon>Pichiales</taxon>
        <taxon>Pichiaceae</taxon>
        <taxon>Ambrosiozyma</taxon>
    </lineage>
</organism>